<evidence type="ECO:0000313" key="2">
    <source>
        <dbReference type="Proteomes" id="UP000092971"/>
    </source>
</evidence>
<organism evidence="1 2">
    <name type="scientific">Thermoclostridium stercorarium subsp. thermolacticum DSM 2910</name>
    <dbReference type="NCBI Taxonomy" id="1121336"/>
    <lineage>
        <taxon>Bacteria</taxon>
        <taxon>Bacillati</taxon>
        <taxon>Bacillota</taxon>
        <taxon>Clostridia</taxon>
        <taxon>Eubacteriales</taxon>
        <taxon>Oscillospiraceae</taxon>
        <taxon>Thermoclostridium</taxon>
    </lineage>
</organism>
<dbReference type="AlphaFoldDB" id="A0A1B1YBD9"/>
<evidence type="ECO:0000313" key="1">
    <source>
        <dbReference type="EMBL" id="ANW98074.1"/>
    </source>
</evidence>
<accession>A0A1B1YBD9</accession>
<sequence length="116" mass="12850">MTVKDFTEQFGYEILTCADKADKTEITGVYICDLLSMAMARVKDGNMWVTVHTNVNIVAVAYLTNAACIVIPENIEVEEITVSKAAEKGIIIIRAPHTSYEICVNYYLKSSELSHG</sequence>
<dbReference type="InterPro" id="IPR028979">
    <property type="entry name" value="Ser_kin/Pase_Hpr-like_N_sf"/>
</dbReference>
<dbReference type="Proteomes" id="UP000092971">
    <property type="component" value="Chromosome"/>
</dbReference>
<proteinExistence type="predicted"/>
<dbReference type="OrthoDB" id="9800356at2"/>
<dbReference type="EMBL" id="CP014672">
    <property type="protein sequence ID" value="ANW98074.1"/>
    <property type="molecule type" value="Genomic_DNA"/>
</dbReference>
<dbReference type="RefSeq" id="WP_015358349.1">
    <property type="nucleotide sequence ID" value="NZ_CP014672.1"/>
</dbReference>
<protein>
    <recommendedName>
        <fullName evidence="3">AraC family transcriptional regulator</fullName>
    </recommendedName>
</protein>
<name>A0A1B1YBD9_THEST</name>
<evidence type="ECO:0008006" key="3">
    <source>
        <dbReference type="Google" id="ProtNLM"/>
    </source>
</evidence>
<gene>
    <name evidence="1" type="ORF">CSTERTH_02945</name>
</gene>
<dbReference type="SUPFAM" id="SSF75138">
    <property type="entry name" value="HprK N-terminal domain-like"/>
    <property type="match status" value="1"/>
</dbReference>
<dbReference type="Gene3D" id="3.40.1390.20">
    <property type="entry name" value="HprK N-terminal domain-like"/>
    <property type="match status" value="1"/>
</dbReference>
<reference evidence="1 2" key="1">
    <citation type="submission" date="2016-02" db="EMBL/GenBank/DDBJ databases">
        <title>Comparison of Clostridium stercorarium subspecies using comparative genomics and transcriptomics.</title>
        <authorList>
            <person name="Schellenberg J."/>
            <person name="Thallinger G."/>
            <person name="Levin D.B."/>
            <person name="Zhang X."/>
            <person name="Alvare G."/>
            <person name="Fristensky B."/>
            <person name="Sparling R."/>
        </authorList>
    </citation>
    <scope>NUCLEOTIDE SEQUENCE [LARGE SCALE GENOMIC DNA]</scope>
    <source>
        <strain evidence="1 2">DSM 2910</strain>
    </source>
</reference>